<dbReference type="SUPFAM" id="SSF53795">
    <property type="entry name" value="PEP carboxykinase-like"/>
    <property type="match status" value="1"/>
</dbReference>
<evidence type="ECO:0000259" key="1">
    <source>
        <dbReference type="Pfam" id="PF07475"/>
    </source>
</evidence>
<keyword evidence="3" id="KW-1185">Reference proteome</keyword>
<dbReference type="GO" id="GO:0005524">
    <property type="term" value="F:ATP binding"/>
    <property type="evidence" value="ECO:0007669"/>
    <property type="project" value="InterPro"/>
</dbReference>
<dbReference type="GO" id="GO:0006109">
    <property type="term" value="P:regulation of carbohydrate metabolic process"/>
    <property type="evidence" value="ECO:0007669"/>
    <property type="project" value="InterPro"/>
</dbReference>
<name>A0A1W6MSK6_9HYPH</name>
<dbReference type="RefSeq" id="WP_085770663.1">
    <property type="nucleotide sequence ID" value="NZ_AP027149.1"/>
</dbReference>
<dbReference type="EMBL" id="CP019948">
    <property type="protein sequence ID" value="ARN80590.1"/>
    <property type="molecule type" value="Genomic_DNA"/>
</dbReference>
<dbReference type="InterPro" id="IPR027417">
    <property type="entry name" value="P-loop_NTPase"/>
</dbReference>
<dbReference type="Pfam" id="PF07475">
    <property type="entry name" value="Hpr_kinase_C"/>
    <property type="match status" value="1"/>
</dbReference>
<dbReference type="GO" id="GO:0000155">
    <property type="term" value="F:phosphorelay sensor kinase activity"/>
    <property type="evidence" value="ECO:0007669"/>
    <property type="project" value="InterPro"/>
</dbReference>
<feature type="domain" description="HPr kinase/phosphorylase C-terminal" evidence="1">
    <location>
        <begin position="9"/>
        <end position="141"/>
    </location>
</feature>
<evidence type="ECO:0000313" key="3">
    <source>
        <dbReference type="Proteomes" id="UP000193978"/>
    </source>
</evidence>
<protein>
    <recommendedName>
        <fullName evidence="1">HPr kinase/phosphorylase C-terminal domain-containing protein</fullName>
    </recommendedName>
</protein>
<proteinExistence type="predicted"/>
<evidence type="ECO:0000313" key="2">
    <source>
        <dbReference type="EMBL" id="ARN80590.1"/>
    </source>
</evidence>
<sequence length="155" mass="16850">MTSPNSVQWMHANALVLREMGLLLRGGSGAGKSALSMMLVAEARLKGEFACLVGDDRIALENRNGRLIARPHIANRGLIEVRGIGIVSVPFESGAVIRGLVDLSSSEGNGPGRPAELRREYEEICGLPVPKLVLEMRDGLDRVKISLFLQYLESR</sequence>
<gene>
    <name evidence="2" type="ORF">B1812_05345</name>
</gene>
<reference evidence="2 3" key="1">
    <citation type="submission" date="2017-02" db="EMBL/GenBank/DDBJ databases">
        <authorList>
            <person name="Peterson S.W."/>
        </authorList>
    </citation>
    <scope>NUCLEOTIDE SEQUENCE [LARGE SCALE GENOMIC DNA]</scope>
    <source>
        <strain evidence="2 3">S285</strain>
    </source>
</reference>
<dbReference type="STRING" id="655015.B1812_05345"/>
<accession>A0A1W6MSK6</accession>
<organism evidence="2 3">
    <name type="scientific">Methylocystis bryophila</name>
    <dbReference type="NCBI Taxonomy" id="655015"/>
    <lineage>
        <taxon>Bacteria</taxon>
        <taxon>Pseudomonadati</taxon>
        <taxon>Pseudomonadota</taxon>
        <taxon>Alphaproteobacteria</taxon>
        <taxon>Hyphomicrobiales</taxon>
        <taxon>Methylocystaceae</taxon>
        <taxon>Methylocystis</taxon>
    </lineage>
</organism>
<dbReference type="InterPro" id="IPR011104">
    <property type="entry name" value="Hpr_kin/Pase_C"/>
</dbReference>
<dbReference type="KEGG" id="mbry:B1812_05345"/>
<dbReference type="Proteomes" id="UP000193978">
    <property type="component" value="Chromosome"/>
</dbReference>
<dbReference type="Gene3D" id="3.40.50.300">
    <property type="entry name" value="P-loop containing nucleotide triphosphate hydrolases"/>
    <property type="match status" value="1"/>
</dbReference>
<dbReference type="OrthoDB" id="8326226at2"/>
<dbReference type="AlphaFoldDB" id="A0A1W6MSK6"/>